<keyword evidence="1" id="KW-0812">Transmembrane</keyword>
<keyword evidence="1" id="KW-0472">Membrane</keyword>
<organism evidence="2 3">
    <name type="scientific">Marvinbryantia formatexigens DSM 14469</name>
    <dbReference type="NCBI Taxonomy" id="478749"/>
    <lineage>
        <taxon>Bacteria</taxon>
        <taxon>Bacillati</taxon>
        <taxon>Bacillota</taxon>
        <taxon>Clostridia</taxon>
        <taxon>Lachnospirales</taxon>
        <taxon>Lachnospiraceae</taxon>
        <taxon>Marvinbryantia</taxon>
    </lineage>
</organism>
<sequence>MIYFRAKENCLFQRRHFPPFSFYFVFISSLIGYYIYFVSFLQVFFSIIILYFFYTTNHPFPLQFPANQVILCL</sequence>
<evidence type="ECO:0000313" key="2">
    <source>
        <dbReference type="EMBL" id="EET59581.1"/>
    </source>
</evidence>
<dbReference type="EMBL" id="ACCL02000017">
    <property type="protein sequence ID" value="EET59581.1"/>
    <property type="molecule type" value="Genomic_DNA"/>
</dbReference>
<evidence type="ECO:0000256" key="1">
    <source>
        <dbReference type="SAM" id="Phobius"/>
    </source>
</evidence>
<keyword evidence="3" id="KW-1185">Reference proteome</keyword>
<gene>
    <name evidence="2" type="ORF">BRYFOR_08437</name>
</gene>
<evidence type="ECO:0000313" key="3">
    <source>
        <dbReference type="Proteomes" id="UP000005561"/>
    </source>
</evidence>
<keyword evidence="1" id="KW-1133">Transmembrane helix</keyword>
<feature type="transmembrane region" description="Helical" evidence="1">
    <location>
        <begin position="21"/>
        <end position="54"/>
    </location>
</feature>
<dbReference type="Proteomes" id="UP000005561">
    <property type="component" value="Unassembled WGS sequence"/>
</dbReference>
<reference evidence="2" key="1">
    <citation type="submission" date="2009-07" db="EMBL/GenBank/DDBJ databases">
        <authorList>
            <person name="Weinstock G."/>
            <person name="Sodergren E."/>
            <person name="Clifton S."/>
            <person name="Fulton L."/>
            <person name="Fulton B."/>
            <person name="Courtney L."/>
            <person name="Fronick C."/>
            <person name="Harrison M."/>
            <person name="Strong C."/>
            <person name="Farmer C."/>
            <person name="Delahaunty K."/>
            <person name="Markovic C."/>
            <person name="Hall O."/>
            <person name="Minx P."/>
            <person name="Tomlinson C."/>
            <person name="Mitreva M."/>
            <person name="Nelson J."/>
            <person name="Hou S."/>
            <person name="Wollam A."/>
            <person name="Pepin K.H."/>
            <person name="Johnson M."/>
            <person name="Bhonagiri V."/>
            <person name="Nash W.E."/>
            <person name="Warren W."/>
            <person name="Chinwalla A."/>
            <person name="Mardis E.R."/>
            <person name="Wilson R.K."/>
        </authorList>
    </citation>
    <scope>NUCLEOTIDE SEQUENCE [LARGE SCALE GENOMIC DNA]</scope>
    <source>
        <strain evidence="2">DSM 14469</strain>
    </source>
</reference>
<name>C6LIJ9_9FIRM</name>
<proteinExistence type="predicted"/>
<dbReference type="AlphaFoldDB" id="C6LIJ9"/>
<accession>C6LIJ9</accession>
<protein>
    <submittedName>
        <fullName evidence="2">Uncharacterized protein</fullName>
    </submittedName>
</protein>
<comment type="caution">
    <text evidence="2">The sequence shown here is derived from an EMBL/GenBank/DDBJ whole genome shotgun (WGS) entry which is preliminary data.</text>
</comment>